<dbReference type="AlphaFoldDB" id="A0ABD6CSE5"/>
<keyword evidence="3" id="KW-1185">Reference proteome</keyword>
<reference evidence="2 3" key="1">
    <citation type="journal article" date="2019" name="Int. J. Syst. Evol. Microbiol.">
        <title>The Global Catalogue of Microorganisms (GCM) 10K type strain sequencing project: providing services to taxonomists for standard genome sequencing and annotation.</title>
        <authorList>
            <consortium name="The Broad Institute Genomics Platform"/>
            <consortium name="The Broad Institute Genome Sequencing Center for Infectious Disease"/>
            <person name="Wu L."/>
            <person name="Ma J."/>
        </authorList>
    </citation>
    <scope>NUCLEOTIDE SEQUENCE [LARGE SCALE GENOMIC DNA]</scope>
    <source>
        <strain evidence="2 3">CGMCC 1.12121</strain>
    </source>
</reference>
<dbReference type="Proteomes" id="UP001597085">
    <property type="component" value="Unassembled WGS sequence"/>
</dbReference>
<dbReference type="PROSITE" id="PS51257">
    <property type="entry name" value="PROKAR_LIPOPROTEIN"/>
    <property type="match status" value="1"/>
</dbReference>
<protein>
    <submittedName>
        <fullName evidence="2">Uncharacterized protein</fullName>
    </submittedName>
</protein>
<sequence>MPSLTRRRALLTVASGVAALAGCSSEADLPTIDRRGSHDTIEEYEARRVRNGDGAVLFAHGTELPTPSDEGRGRYARRGRRVIVSADDLAELTFGDVQEAERLRSFVAETDFDSSSVYLLSMPVEACYEIHLQSASFEWDELERGDLHPHADFCRTHRPADIECSVEETHTVGFAIRLPVAAEQSSGMGRGMSSSCRPSPRGEYFNATVTPASGGDGE</sequence>
<gene>
    <name evidence="2" type="ORF">ACFSBX_15485</name>
</gene>
<evidence type="ECO:0000313" key="2">
    <source>
        <dbReference type="EMBL" id="MFD1600349.1"/>
    </source>
</evidence>
<dbReference type="EMBL" id="JBHUDK010000014">
    <property type="protein sequence ID" value="MFD1600349.1"/>
    <property type="molecule type" value="Genomic_DNA"/>
</dbReference>
<comment type="caution">
    <text evidence="2">The sequence shown here is derived from an EMBL/GenBank/DDBJ whole genome shotgun (WGS) entry which is preliminary data.</text>
</comment>
<feature type="region of interest" description="Disordered" evidence="1">
    <location>
        <begin position="186"/>
        <end position="218"/>
    </location>
</feature>
<accession>A0ABD6CSE5</accession>
<organism evidence="2 3">
    <name type="scientific">Halobellus rarus</name>
    <dbReference type="NCBI Taxonomy" id="1126237"/>
    <lineage>
        <taxon>Archaea</taxon>
        <taxon>Methanobacteriati</taxon>
        <taxon>Methanobacteriota</taxon>
        <taxon>Stenosarchaea group</taxon>
        <taxon>Halobacteria</taxon>
        <taxon>Halobacteriales</taxon>
        <taxon>Haloferacaceae</taxon>
        <taxon>Halobellus</taxon>
    </lineage>
</organism>
<dbReference type="RefSeq" id="WP_256421887.1">
    <property type="nucleotide sequence ID" value="NZ_JANHDI010000009.1"/>
</dbReference>
<evidence type="ECO:0000256" key="1">
    <source>
        <dbReference type="SAM" id="MobiDB-lite"/>
    </source>
</evidence>
<name>A0ABD6CSE5_9EURY</name>
<proteinExistence type="predicted"/>
<evidence type="ECO:0000313" key="3">
    <source>
        <dbReference type="Proteomes" id="UP001597085"/>
    </source>
</evidence>
<feature type="compositionally biased region" description="Low complexity" evidence="1">
    <location>
        <begin position="186"/>
        <end position="202"/>
    </location>
</feature>